<comment type="caution">
    <text evidence="3">The sequence shown here is derived from an EMBL/GenBank/DDBJ whole genome shotgun (WGS) entry which is preliminary data.</text>
</comment>
<evidence type="ECO:0000313" key="4">
    <source>
        <dbReference type="Proteomes" id="UP000321798"/>
    </source>
</evidence>
<feature type="transmembrane region" description="Helical" evidence="2">
    <location>
        <begin position="64"/>
        <end position="82"/>
    </location>
</feature>
<dbReference type="Proteomes" id="UP000321798">
    <property type="component" value="Unassembled WGS sequence"/>
</dbReference>
<reference evidence="3 4" key="1">
    <citation type="submission" date="2019-07" db="EMBL/GenBank/DDBJ databases">
        <title>Whole genome shotgun sequence of Cellulomonas soli NBRC 109434.</title>
        <authorList>
            <person name="Hosoyama A."/>
            <person name="Uohara A."/>
            <person name="Ohji S."/>
            <person name="Ichikawa N."/>
        </authorList>
    </citation>
    <scope>NUCLEOTIDE SEQUENCE [LARGE SCALE GENOMIC DNA]</scope>
    <source>
        <strain evidence="3 4">NBRC 109434</strain>
    </source>
</reference>
<feature type="region of interest" description="Disordered" evidence="1">
    <location>
        <begin position="1"/>
        <end position="22"/>
    </location>
</feature>
<organism evidence="3 4">
    <name type="scientific">Cellulomonas soli</name>
    <dbReference type="NCBI Taxonomy" id="931535"/>
    <lineage>
        <taxon>Bacteria</taxon>
        <taxon>Bacillati</taxon>
        <taxon>Actinomycetota</taxon>
        <taxon>Actinomycetes</taxon>
        <taxon>Micrococcales</taxon>
        <taxon>Cellulomonadaceae</taxon>
        <taxon>Cellulomonas</taxon>
    </lineage>
</organism>
<accession>A0A512PEI0</accession>
<name>A0A512PEI0_9CELL</name>
<dbReference type="EMBL" id="BKAL01000007">
    <property type="protein sequence ID" value="GEP69610.1"/>
    <property type="molecule type" value="Genomic_DNA"/>
</dbReference>
<gene>
    <name evidence="3" type="ORF">CSO01_23250</name>
</gene>
<feature type="transmembrane region" description="Helical" evidence="2">
    <location>
        <begin position="117"/>
        <end position="135"/>
    </location>
</feature>
<feature type="transmembrane region" description="Helical" evidence="2">
    <location>
        <begin position="141"/>
        <end position="162"/>
    </location>
</feature>
<keyword evidence="2" id="KW-0812">Transmembrane</keyword>
<evidence type="ECO:0000256" key="2">
    <source>
        <dbReference type="SAM" id="Phobius"/>
    </source>
</evidence>
<evidence type="ECO:0000313" key="3">
    <source>
        <dbReference type="EMBL" id="GEP69610.1"/>
    </source>
</evidence>
<sequence length="292" mass="30005">MIGTPPSRGADPNGPSRPDAADRAELNRRLDSQARDARRLEVPVACVIATLGLLVVAGGTAHPALLTVGAWLLALSAVILWGRSTRNRVERGTGPRGPSPRLTLLDGEPATAITAPALRLAGTLTLWLLLALPLLGGGLTLLLGGAIGAGVLLAGAGAFWLVPVALTAAGRICAGGVWLTPSAVVVRDHGLESRIVWSGLATVAGGEDPSVRQGVVLLRASATAGGIHRRRSRPWPISVQTAGPSIAVIDARWLSVDAPALAGAIRHYQRSGTASELGSPASLRTLERFTPS</sequence>
<feature type="transmembrane region" description="Helical" evidence="2">
    <location>
        <begin position="40"/>
        <end position="58"/>
    </location>
</feature>
<protein>
    <recommendedName>
        <fullName evidence="5">PH domain-containing protein</fullName>
    </recommendedName>
</protein>
<keyword evidence="2" id="KW-1133">Transmembrane helix</keyword>
<dbReference type="AlphaFoldDB" id="A0A512PEI0"/>
<keyword evidence="4" id="KW-1185">Reference proteome</keyword>
<evidence type="ECO:0008006" key="5">
    <source>
        <dbReference type="Google" id="ProtNLM"/>
    </source>
</evidence>
<keyword evidence="2" id="KW-0472">Membrane</keyword>
<evidence type="ECO:0000256" key="1">
    <source>
        <dbReference type="SAM" id="MobiDB-lite"/>
    </source>
</evidence>
<proteinExistence type="predicted"/>